<proteinExistence type="predicted"/>
<evidence type="ECO:0000313" key="1">
    <source>
        <dbReference type="EMBL" id="KAH3876921.1"/>
    </source>
</evidence>
<comment type="caution">
    <text evidence="1">The sequence shown here is derived from an EMBL/GenBank/DDBJ whole genome shotgun (WGS) entry which is preliminary data.</text>
</comment>
<name>A0A9D4MIN3_DREPO</name>
<gene>
    <name evidence="1" type="ORF">DPMN_000773</name>
</gene>
<accession>A0A9D4MIN3</accession>
<sequence length="144" mass="16047">MELELGLVTLSEKVIIAEIEEALLGYDVFKGRHGEPADILLSSNNILLDRLEIPLFQMGKSNKARRVTVANDMILPGMAKAVVSIFVERFTDDDEDVNSDFIVEPAQQFEDMYALRMATTLVTVNQSPTCSIRILNPFATEVTL</sequence>
<reference evidence="1" key="1">
    <citation type="journal article" date="2019" name="bioRxiv">
        <title>The Genome of the Zebra Mussel, Dreissena polymorpha: A Resource for Invasive Species Research.</title>
        <authorList>
            <person name="McCartney M.A."/>
            <person name="Auch B."/>
            <person name="Kono T."/>
            <person name="Mallez S."/>
            <person name="Zhang Y."/>
            <person name="Obille A."/>
            <person name="Becker A."/>
            <person name="Abrahante J.E."/>
            <person name="Garbe J."/>
            <person name="Badalamenti J.P."/>
            <person name="Herman A."/>
            <person name="Mangelson H."/>
            <person name="Liachko I."/>
            <person name="Sullivan S."/>
            <person name="Sone E.D."/>
            <person name="Koren S."/>
            <person name="Silverstein K.A.T."/>
            <person name="Beckman K.B."/>
            <person name="Gohl D.M."/>
        </authorList>
    </citation>
    <scope>NUCLEOTIDE SEQUENCE</scope>
    <source>
        <strain evidence="1">Duluth1</strain>
        <tissue evidence="1">Whole animal</tissue>
    </source>
</reference>
<dbReference type="EMBL" id="JAIWYP010000001">
    <property type="protein sequence ID" value="KAH3876921.1"/>
    <property type="molecule type" value="Genomic_DNA"/>
</dbReference>
<organism evidence="1 2">
    <name type="scientific">Dreissena polymorpha</name>
    <name type="common">Zebra mussel</name>
    <name type="synonym">Mytilus polymorpha</name>
    <dbReference type="NCBI Taxonomy" id="45954"/>
    <lineage>
        <taxon>Eukaryota</taxon>
        <taxon>Metazoa</taxon>
        <taxon>Spiralia</taxon>
        <taxon>Lophotrochozoa</taxon>
        <taxon>Mollusca</taxon>
        <taxon>Bivalvia</taxon>
        <taxon>Autobranchia</taxon>
        <taxon>Heteroconchia</taxon>
        <taxon>Euheterodonta</taxon>
        <taxon>Imparidentia</taxon>
        <taxon>Neoheterodontei</taxon>
        <taxon>Myida</taxon>
        <taxon>Dreissenoidea</taxon>
        <taxon>Dreissenidae</taxon>
        <taxon>Dreissena</taxon>
    </lineage>
</organism>
<keyword evidence="2" id="KW-1185">Reference proteome</keyword>
<dbReference type="Proteomes" id="UP000828390">
    <property type="component" value="Unassembled WGS sequence"/>
</dbReference>
<reference evidence="1" key="2">
    <citation type="submission" date="2020-11" db="EMBL/GenBank/DDBJ databases">
        <authorList>
            <person name="McCartney M.A."/>
            <person name="Auch B."/>
            <person name="Kono T."/>
            <person name="Mallez S."/>
            <person name="Becker A."/>
            <person name="Gohl D.M."/>
            <person name="Silverstein K.A.T."/>
            <person name="Koren S."/>
            <person name="Bechman K.B."/>
            <person name="Herman A."/>
            <person name="Abrahante J.E."/>
            <person name="Garbe J."/>
        </authorList>
    </citation>
    <scope>NUCLEOTIDE SEQUENCE</scope>
    <source>
        <strain evidence="1">Duluth1</strain>
        <tissue evidence="1">Whole animal</tissue>
    </source>
</reference>
<dbReference type="AlphaFoldDB" id="A0A9D4MIN3"/>
<evidence type="ECO:0000313" key="2">
    <source>
        <dbReference type="Proteomes" id="UP000828390"/>
    </source>
</evidence>
<protein>
    <submittedName>
        <fullName evidence="1">Uncharacterized protein</fullName>
    </submittedName>
</protein>